<dbReference type="OrthoDB" id="10393573at2759"/>
<name>S8FLY6_FOMSC</name>
<dbReference type="InParanoid" id="S8FLY6"/>
<organism evidence="2 3">
    <name type="scientific">Fomitopsis schrenkii</name>
    <name type="common">Brown rot fungus</name>
    <dbReference type="NCBI Taxonomy" id="2126942"/>
    <lineage>
        <taxon>Eukaryota</taxon>
        <taxon>Fungi</taxon>
        <taxon>Dikarya</taxon>
        <taxon>Basidiomycota</taxon>
        <taxon>Agaricomycotina</taxon>
        <taxon>Agaricomycetes</taxon>
        <taxon>Polyporales</taxon>
        <taxon>Fomitopsis</taxon>
    </lineage>
</organism>
<dbReference type="EMBL" id="KE504136">
    <property type="protein sequence ID" value="EPT02351.1"/>
    <property type="molecule type" value="Genomic_DNA"/>
</dbReference>
<dbReference type="Proteomes" id="UP000015241">
    <property type="component" value="Unassembled WGS sequence"/>
</dbReference>
<evidence type="ECO:0000256" key="1">
    <source>
        <dbReference type="SAM" id="MobiDB-lite"/>
    </source>
</evidence>
<protein>
    <submittedName>
        <fullName evidence="2">Uncharacterized protein</fullName>
    </submittedName>
</protein>
<evidence type="ECO:0000313" key="3">
    <source>
        <dbReference type="Proteomes" id="UP000015241"/>
    </source>
</evidence>
<feature type="compositionally biased region" description="Basic and acidic residues" evidence="1">
    <location>
        <begin position="304"/>
        <end position="325"/>
    </location>
</feature>
<feature type="compositionally biased region" description="Basic and acidic residues" evidence="1">
    <location>
        <begin position="41"/>
        <end position="69"/>
    </location>
</feature>
<sequence>MVDLEINYLNLEESARLVWRASEPQRRLYDADPPWNSVAKSKPEKDVNNFLSEPRESNEERDAHVKTESDSEDDDAAAADGAKPLPVASPCTIDAQVLDEKGFNPHTFIRREDIALFNTMKVRSAGVPRHIAGGKLGKIWPQLSKALPQLQLGDRIWTSGRDDSLWRFPNDRSLMLSPSHRYNKGSGTFTPLKLDDASIPHIGETRELFHRVDDSIRYCGTFKCVGVSTMFLRELKLYAKERRHSGYLWQNIVRRTTSGEIVTTRKTVRRMYHNDQFKVVCHGLERVGYNDQLDLAMEAFQRECKDKRREERKRGAADVGREPASRKRQKRR</sequence>
<dbReference type="AlphaFoldDB" id="S8FLY6"/>
<feature type="region of interest" description="Disordered" evidence="1">
    <location>
        <begin position="29"/>
        <end position="87"/>
    </location>
</feature>
<evidence type="ECO:0000313" key="2">
    <source>
        <dbReference type="EMBL" id="EPT02351.1"/>
    </source>
</evidence>
<feature type="region of interest" description="Disordered" evidence="1">
    <location>
        <begin position="304"/>
        <end position="332"/>
    </location>
</feature>
<accession>S8FLY6</accession>
<gene>
    <name evidence="2" type="ORF">FOMPIDRAFT_156160</name>
</gene>
<dbReference type="HOGENOM" id="CLU_836876_0_0_1"/>
<keyword evidence="3" id="KW-1185">Reference proteome</keyword>
<reference evidence="2 3" key="1">
    <citation type="journal article" date="2012" name="Science">
        <title>The Paleozoic origin of enzymatic lignin decomposition reconstructed from 31 fungal genomes.</title>
        <authorList>
            <person name="Floudas D."/>
            <person name="Binder M."/>
            <person name="Riley R."/>
            <person name="Barry K."/>
            <person name="Blanchette R.A."/>
            <person name="Henrissat B."/>
            <person name="Martinez A.T."/>
            <person name="Otillar R."/>
            <person name="Spatafora J.W."/>
            <person name="Yadav J.S."/>
            <person name="Aerts A."/>
            <person name="Benoit I."/>
            <person name="Boyd A."/>
            <person name="Carlson A."/>
            <person name="Copeland A."/>
            <person name="Coutinho P.M."/>
            <person name="de Vries R.P."/>
            <person name="Ferreira P."/>
            <person name="Findley K."/>
            <person name="Foster B."/>
            <person name="Gaskell J."/>
            <person name="Glotzer D."/>
            <person name="Gorecki P."/>
            <person name="Heitman J."/>
            <person name="Hesse C."/>
            <person name="Hori C."/>
            <person name="Igarashi K."/>
            <person name="Jurgens J.A."/>
            <person name="Kallen N."/>
            <person name="Kersten P."/>
            <person name="Kohler A."/>
            <person name="Kuees U."/>
            <person name="Kumar T.K.A."/>
            <person name="Kuo A."/>
            <person name="LaButti K."/>
            <person name="Larrondo L.F."/>
            <person name="Lindquist E."/>
            <person name="Ling A."/>
            <person name="Lombard V."/>
            <person name="Lucas S."/>
            <person name="Lundell T."/>
            <person name="Martin R."/>
            <person name="McLaughlin D.J."/>
            <person name="Morgenstern I."/>
            <person name="Morin E."/>
            <person name="Murat C."/>
            <person name="Nagy L.G."/>
            <person name="Nolan M."/>
            <person name="Ohm R.A."/>
            <person name="Patyshakuliyeva A."/>
            <person name="Rokas A."/>
            <person name="Ruiz-Duenas F.J."/>
            <person name="Sabat G."/>
            <person name="Salamov A."/>
            <person name="Samejima M."/>
            <person name="Schmutz J."/>
            <person name="Slot J.C."/>
            <person name="St John F."/>
            <person name="Stenlid J."/>
            <person name="Sun H."/>
            <person name="Sun S."/>
            <person name="Syed K."/>
            <person name="Tsang A."/>
            <person name="Wiebenga A."/>
            <person name="Young D."/>
            <person name="Pisabarro A."/>
            <person name="Eastwood D.C."/>
            <person name="Martin F."/>
            <person name="Cullen D."/>
            <person name="Grigoriev I.V."/>
            <person name="Hibbett D.S."/>
        </authorList>
    </citation>
    <scope>NUCLEOTIDE SEQUENCE</scope>
    <source>
        <strain evidence="3">FP-58527</strain>
    </source>
</reference>
<proteinExistence type="predicted"/>